<dbReference type="AlphaFoldDB" id="A0A1N6QL27"/>
<reference evidence="2" key="1">
    <citation type="submission" date="2017-01" db="EMBL/GenBank/DDBJ databases">
        <authorList>
            <person name="Varghese N."/>
            <person name="Submissions S."/>
        </authorList>
    </citation>
    <scope>NUCLEOTIDE SEQUENCE [LARGE SCALE GENOMIC DNA]</scope>
    <source>
        <strain evidence="2">ATCC 12950</strain>
    </source>
</reference>
<keyword evidence="2" id="KW-1185">Reference proteome</keyword>
<gene>
    <name evidence="1" type="ORF">SAMN05421833_10135</name>
</gene>
<organism evidence="1 2">
    <name type="scientific">Microbispora rosea</name>
    <dbReference type="NCBI Taxonomy" id="58117"/>
    <lineage>
        <taxon>Bacteria</taxon>
        <taxon>Bacillati</taxon>
        <taxon>Actinomycetota</taxon>
        <taxon>Actinomycetes</taxon>
        <taxon>Streptosporangiales</taxon>
        <taxon>Streptosporangiaceae</taxon>
        <taxon>Microbispora</taxon>
    </lineage>
</organism>
<dbReference type="RefSeq" id="WP_143734021.1">
    <property type="nucleotide sequence ID" value="NZ_FTNI01000001.1"/>
</dbReference>
<dbReference type="Proteomes" id="UP000186096">
    <property type="component" value="Unassembled WGS sequence"/>
</dbReference>
<sequence>MRHADEHDALARGNWRLLREALTHLALPASDQIEWLGSVLCPDELALDFDEAYQPSWQSREAGWISDEVAGYLDQINRLTNDLTEEGDEPWSAEGLQCHPTWERLRILARAALALMPPAPWANYSDD</sequence>
<proteinExistence type="predicted"/>
<accession>A0A1N6QL27</accession>
<name>A0A1N6QL27_9ACTN</name>
<evidence type="ECO:0000313" key="2">
    <source>
        <dbReference type="Proteomes" id="UP000186096"/>
    </source>
</evidence>
<dbReference type="EMBL" id="FTNI01000001">
    <property type="protein sequence ID" value="SIQ17268.1"/>
    <property type="molecule type" value="Genomic_DNA"/>
</dbReference>
<evidence type="ECO:0000313" key="1">
    <source>
        <dbReference type="EMBL" id="SIQ17268.1"/>
    </source>
</evidence>
<protein>
    <submittedName>
        <fullName evidence="1">Uncharacterized protein</fullName>
    </submittedName>
</protein>
<dbReference type="OrthoDB" id="3540293at2"/>